<accession>A0AAX3STL6</accession>
<sequence>MKFPLPSFRVALVLLSLLCGLLGFGLVVAGIWRMHPPTAMVVAGVALVAYAWRVDRAASGLASLTAAREEG</sequence>
<dbReference type="EMBL" id="CP120956">
    <property type="protein sequence ID" value="WFF83340.1"/>
    <property type="molecule type" value="Genomic_DNA"/>
</dbReference>
<dbReference type="Proteomes" id="UP001219066">
    <property type="component" value="Chromosome"/>
</dbReference>
<organism evidence="1 2">
    <name type="scientific">Delftia tsuruhatensis</name>
    <dbReference type="NCBI Taxonomy" id="180282"/>
    <lineage>
        <taxon>Bacteria</taxon>
        <taxon>Pseudomonadati</taxon>
        <taxon>Pseudomonadota</taxon>
        <taxon>Betaproteobacteria</taxon>
        <taxon>Burkholderiales</taxon>
        <taxon>Comamonadaceae</taxon>
        <taxon>Delftia</taxon>
    </lineage>
</organism>
<gene>
    <name evidence="1" type="ORF">PYR84_11785</name>
</gene>
<reference evidence="1" key="1">
    <citation type="submission" date="2023-03" db="EMBL/GenBank/DDBJ databases">
        <title>Synergistic degradation of erythromycin by symbiotic bacteria Ery-6A and Ery-6B and application in simulated water remediation.</title>
        <authorList>
            <person name="Xu S."/>
        </authorList>
    </citation>
    <scope>NUCLEOTIDE SEQUENCE</scope>
    <source>
        <strain evidence="1">Ery-6A</strain>
    </source>
</reference>
<protein>
    <submittedName>
        <fullName evidence="1">Uncharacterized protein</fullName>
    </submittedName>
</protein>
<evidence type="ECO:0000313" key="2">
    <source>
        <dbReference type="Proteomes" id="UP001219066"/>
    </source>
</evidence>
<proteinExistence type="predicted"/>
<evidence type="ECO:0000313" key="1">
    <source>
        <dbReference type="EMBL" id="WFF83340.1"/>
    </source>
</evidence>
<dbReference type="AlphaFoldDB" id="A0AAX3STL6"/>
<dbReference type="RefSeq" id="WP_277849744.1">
    <property type="nucleotide sequence ID" value="NZ_CP120956.1"/>
</dbReference>
<name>A0AAX3STL6_9BURK</name>